<keyword evidence="4" id="KW-1185">Reference proteome</keyword>
<dbReference type="PIRSF" id="PIRSF008159">
    <property type="entry name" value="UCP008159_ABC"/>
    <property type="match status" value="1"/>
</dbReference>
<dbReference type="Pfam" id="PF06226">
    <property type="entry name" value="DUF1007"/>
    <property type="match status" value="1"/>
</dbReference>
<comment type="caution">
    <text evidence="1">The sequence shown here is derived from an EMBL/GenBank/DDBJ whole genome shotgun (WGS) entry which is preliminary data.</text>
</comment>
<dbReference type="InterPro" id="IPR016537">
    <property type="entry name" value="UCP008159_ABC"/>
</dbReference>
<proteinExistence type="predicted"/>
<organism evidence="1 3">
    <name type="scientific">Rodentibacter trehalosifermentans</name>
    <dbReference type="NCBI Taxonomy" id="1908263"/>
    <lineage>
        <taxon>Bacteria</taxon>
        <taxon>Pseudomonadati</taxon>
        <taxon>Pseudomonadota</taxon>
        <taxon>Gammaproteobacteria</taxon>
        <taxon>Pasteurellales</taxon>
        <taxon>Pasteurellaceae</taxon>
        <taxon>Rodentibacter</taxon>
    </lineage>
</organism>
<dbReference type="Proteomes" id="UP000188728">
    <property type="component" value="Unassembled WGS sequence"/>
</dbReference>
<dbReference type="EMBL" id="MLHK01000049">
    <property type="protein sequence ID" value="OOF44559.1"/>
    <property type="molecule type" value="Genomic_DNA"/>
</dbReference>
<reference evidence="3 4" key="1">
    <citation type="submission" date="2016-10" db="EMBL/GenBank/DDBJ databases">
        <title>Rodentibacter gen. nov. and new species.</title>
        <authorList>
            <person name="Christensen H."/>
        </authorList>
    </citation>
    <scope>NUCLEOTIDE SEQUENCE [LARGE SCALE GENOMIC DNA]</scope>
    <source>
        <strain evidence="1 3">H1983213011</strain>
        <strain evidence="2 4">H1987082031</strain>
    </source>
</reference>
<evidence type="ECO:0000313" key="3">
    <source>
        <dbReference type="Proteomes" id="UP000188728"/>
    </source>
</evidence>
<accession>A0A1V3IRM2</accession>
<dbReference type="AlphaFoldDB" id="A0A1V3IRM2"/>
<dbReference type="OrthoDB" id="5781652at2"/>
<dbReference type="RefSeq" id="WP_077474351.1">
    <property type="nucleotide sequence ID" value="NZ_MLHL01000006.1"/>
</dbReference>
<evidence type="ECO:0000313" key="4">
    <source>
        <dbReference type="Proteomes" id="UP000189161"/>
    </source>
</evidence>
<gene>
    <name evidence="1" type="ORF">BKK51_08735</name>
    <name evidence="2" type="ORF">BKK52_01425</name>
</gene>
<evidence type="ECO:0000313" key="2">
    <source>
        <dbReference type="EMBL" id="OOF50833.1"/>
    </source>
</evidence>
<accession>A0A1V3J6R0</accession>
<protein>
    <submittedName>
        <fullName evidence="1">ABC transporter</fullName>
    </submittedName>
</protein>
<dbReference type="Proteomes" id="UP000189161">
    <property type="component" value="Unassembled WGS sequence"/>
</dbReference>
<dbReference type="EMBL" id="MLHL01000006">
    <property type="protein sequence ID" value="OOF50833.1"/>
    <property type="molecule type" value="Genomic_DNA"/>
</dbReference>
<dbReference type="InterPro" id="IPR010412">
    <property type="entry name" value="DUF1007"/>
</dbReference>
<evidence type="ECO:0000313" key="1">
    <source>
        <dbReference type="EMBL" id="OOF44559.1"/>
    </source>
</evidence>
<sequence length="216" mass="25278">MLRIFNWEHNVKKLFLFPLFYAGTVLAHPHAFIEMESKVLVEQNQLVGFSMKWTLDEPSSSAVLYDMKLAREEAEQQKLIDEVMNNVVNEHYFSYFFDKNNNKIKYKKQAKNYGVKTKGMRVQYYFDFFLSHPQPLQDNELTLMTYDRTYYVSMYYPEGQRAMDFSALPANCQGSIAAPNVDEKIQSYAASLDKTKKDEDDSLGVMFAQKIKIQCE</sequence>
<name>A0A1V3IRM2_9PAST</name>